<dbReference type="Pfam" id="PF24656">
    <property type="entry name" value="CEPT76_peptidase"/>
    <property type="match status" value="1"/>
</dbReference>
<dbReference type="InterPro" id="IPR056292">
    <property type="entry name" value="DRC7_C"/>
</dbReference>
<evidence type="ECO:0000256" key="1">
    <source>
        <dbReference type="ARBA" id="ARBA00004245"/>
    </source>
</evidence>
<gene>
    <name evidence="8" type="primary">LOC108564932</name>
</gene>
<dbReference type="GeneID" id="108564932"/>
<organism evidence="7 8">
    <name type="scientific">Nicrophorus vespilloides</name>
    <name type="common">Boreal carrion beetle</name>
    <dbReference type="NCBI Taxonomy" id="110193"/>
    <lineage>
        <taxon>Eukaryota</taxon>
        <taxon>Metazoa</taxon>
        <taxon>Ecdysozoa</taxon>
        <taxon>Arthropoda</taxon>
        <taxon>Hexapoda</taxon>
        <taxon>Insecta</taxon>
        <taxon>Pterygota</taxon>
        <taxon>Neoptera</taxon>
        <taxon>Endopterygota</taxon>
        <taxon>Coleoptera</taxon>
        <taxon>Polyphaga</taxon>
        <taxon>Staphyliniformia</taxon>
        <taxon>Silphidae</taxon>
        <taxon>Nicrophorinae</taxon>
        <taxon>Nicrophorus</taxon>
    </lineage>
</organism>
<accession>A0ABM1MYH1</accession>
<dbReference type="InterPro" id="IPR033551">
    <property type="entry name" value="DRC7/lobo"/>
</dbReference>
<evidence type="ECO:0000256" key="3">
    <source>
        <dbReference type="ARBA" id="ARBA00023212"/>
    </source>
</evidence>
<evidence type="ECO:0000256" key="2">
    <source>
        <dbReference type="ARBA" id="ARBA00022490"/>
    </source>
</evidence>
<keyword evidence="3" id="KW-0206">Cytoskeleton</keyword>
<protein>
    <submittedName>
        <fullName evidence="8">Dynein regulatory complex subunit 7</fullName>
    </submittedName>
</protein>
<dbReference type="InterPro" id="IPR056291">
    <property type="entry name" value="MORN_DRC7"/>
</dbReference>
<keyword evidence="7" id="KW-1185">Reference proteome</keyword>
<dbReference type="InterPro" id="IPR056290">
    <property type="entry name" value="CEPT76/DRC7_peptidase-like_dom"/>
</dbReference>
<evidence type="ECO:0000259" key="4">
    <source>
        <dbReference type="Pfam" id="PF24656"/>
    </source>
</evidence>
<keyword evidence="2" id="KW-0963">Cytoplasm</keyword>
<dbReference type="RefSeq" id="XP_017779621.1">
    <property type="nucleotide sequence ID" value="XM_017924132.1"/>
</dbReference>
<evidence type="ECO:0000259" key="6">
    <source>
        <dbReference type="Pfam" id="PF24671"/>
    </source>
</evidence>
<dbReference type="PANTHER" id="PTHR35249:SF2">
    <property type="entry name" value="DYNEIN REGULATORY COMPLEX SUBUNIT 7"/>
    <property type="match status" value="1"/>
</dbReference>
<sequence length="695" mass="83452">MSNSLCSLLLGRNYNAYNVYGFATKDVTERIMCRVECPEEFVEQEEKVEEKVEEAIISKYALKPPRDLRSKFLLAMEQKEIEKAKKKIEKQKEIERLKQIELDKPPFDELYGRRIHCWVLMLPHDRDKDKEDVQPFFIEPSTGMRHEVNSALYCSIQSVWNNVNYWVNLQDDSLGVGGLDYNLSNLEKWEHLLAGEPIEGRRHGKHVQMDEDDLAQIKEFNETMDEKHLDMPEPWSLRITVSHHDEVTRFPNGKKRTQYKRTIVEEYSAYVQEDGLVIRIFRYTDLECTDLITIEERYENRNDKMIKRIEIYATQLITEYFDRGREDNAKSNYKYDNLIESWRKIEFYYQSRFDCLEKIDHDTLCLVEKYINRADKFYYRQVQYAKRGEPPPGFLEGPRRIIMNVIERFDRDEKKKASDDISQREFDFIGRQMHLKFHYDRGKITASTRTFLKPPLTDMVDGVSFKPELTYGYQAEIGAKPPKHSNLYSLLEHQCKEEEESQLKIRYVEDQISEFLRLRAFELMSPKLDVGLFNREQNEEHRKGMIEKEIFEKTKKEREIEEDMDFLQPYLIRINKLDKLTFKQAVRVKEACIKEYRDLLVARQNDLQSQIHKQMAWLKSKHEWYNLELENLVFEEEQEYFREMNEGKFFLHTLFIRLLRHRDLVPMKYQLLVDYLEDHPKLGILKRRKPSPSKA</sequence>
<reference evidence="8" key="1">
    <citation type="submission" date="2025-08" db="UniProtKB">
        <authorList>
            <consortium name="RefSeq"/>
        </authorList>
    </citation>
    <scope>IDENTIFICATION</scope>
    <source>
        <tissue evidence="8">Whole Larva</tissue>
    </source>
</reference>
<feature type="domain" description="Dynein regulatory complex subunit 7 MORN" evidence="5">
    <location>
        <begin position="251"/>
        <end position="530"/>
    </location>
</feature>
<name>A0ABM1MYH1_NICVS</name>
<feature type="domain" description="CEP76/DRC7 peptidase-like" evidence="4">
    <location>
        <begin position="116"/>
        <end position="192"/>
    </location>
</feature>
<dbReference type="Proteomes" id="UP000695000">
    <property type="component" value="Unplaced"/>
</dbReference>
<comment type="subcellular location">
    <subcellularLocation>
        <location evidence="1">Cytoplasm</location>
        <location evidence="1">Cytoskeleton</location>
    </subcellularLocation>
</comment>
<proteinExistence type="predicted"/>
<dbReference type="Pfam" id="PF24671">
    <property type="entry name" value="DRC7_C"/>
    <property type="match status" value="1"/>
</dbReference>
<evidence type="ECO:0000313" key="8">
    <source>
        <dbReference type="RefSeq" id="XP_017779621.1"/>
    </source>
</evidence>
<dbReference type="PANTHER" id="PTHR35249">
    <property type="entry name" value="DYNEIN REGULATORY COMPLEX SUBUNIT 7"/>
    <property type="match status" value="1"/>
</dbReference>
<dbReference type="Pfam" id="PF24667">
    <property type="entry name" value="MORN_DRC7"/>
    <property type="match status" value="1"/>
</dbReference>
<feature type="domain" description="Dynein regulatory complex subunit 7 C-terminal" evidence="6">
    <location>
        <begin position="579"/>
        <end position="683"/>
    </location>
</feature>
<evidence type="ECO:0000313" key="7">
    <source>
        <dbReference type="Proteomes" id="UP000695000"/>
    </source>
</evidence>
<evidence type="ECO:0000259" key="5">
    <source>
        <dbReference type="Pfam" id="PF24667"/>
    </source>
</evidence>